<proteinExistence type="predicted"/>
<protein>
    <submittedName>
        <fullName evidence="2">DUF4402 domain-containing protein</fullName>
    </submittedName>
</protein>
<evidence type="ECO:0000313" key="3">
    <source>
        <dbReference type="Proteomes" id="UP000516134"/>
    </source>
</evidence>
<sequence length="170" mass="17300">MRLCKLLIAAGLAASATPAVAAPVAPPQPATGRALILVPLQLTKIDDLSFGTVVPSPLSGAVSVNATTGNRTTIGGVTGVASDPGNRGYFATAGSPNQQVIVTITQPLALDNGLGDTIPVLALTLDGPNVRTIDPVTRNFFFGVGGIIFVNANQPEGLYQATFDVTATYL</sequence>
<feature type="signal peptide" evidence="1">
    <location>
        <begin position="1"/>
        <end position="21"/>
    </location>
</feature>
<name>A0ABX6T0V2_9SPHN</name>
<gene>
    <name evidence="2" type="ORF">H9L15_14905</name>
</gene>
<dbReference type="EMBL" id="CP060780">
    <property type="protein sequence ID" value="QNP43194.1"/>
    <property type="molecule type" value="Genomic_DNA"/>
</dbReference>
<dbReference type="InterPro" id="IPR025514">
    <property type="entry name" value="DUF4402"/>
</dbReference>
<keyword evidence="1" id="KW-0732">Signal</keyword>
<dbReference type="Pfam" id="PF14352">
    <property type="entry name" value="DUF4402"/>
    <property type="match status" value="1"/>
</dbReference>
<keyword evidence="3" id="KW-1185">Reference proteome</keyword>
<dbReference type="Proteomes" id="UP000516134">
    <property type="component" value="Chromosome"/>
</dbReference>
<reference evidence="2 3" key="1">
    <citation type="submission" date="2020-08" db="EMBL/GenBank/DDBJ databases">
        <title>Genome sequence of Sphingomonas daechungensis KACC 18115T.</title>
        <authorList>
            <person name="Hyun D.-W."/>
            <person name="Bae J.-W."/>
        </authorList>
    </citation>
    <scope>NUCLEOTIDE SEQUENCE [LARGE SCALE GENOMIC DNA]</scope>
    <source>
        <strain evidence="2 3">KACC 18115</strain>
    </source>
</reference>
<evidence type="ECO:0000256" key="1">
    <source>
        <dbReference type="SAM" id="SignalP"/>
    </source>
</evidence>
<evidence type="ECO:0000313" key="2">
    <source>
        <dbReference type="EMBL" id="QNP43194.1"/>
    </source>
</evidence>
<organism evidence="2 3">
    <name type="scientific">Sphingomonas daechungensis</name>
    <dbReference type="NCBI Taxonomy" id="1176646"/>
    <lineage>
        <taxon>Bacteria</taxon>
        <taxon>Pseudomonadati</taxon>
        <taxon>Pseudomonadota</taxon>
        <taxon>Alphaproteobacteria</taxon>
        <taxon>Sphingomonadales</taxon>
        <taxon>Sphingomonadaceae</taxon>
        <taxon>Sphingomonas</taxon>
    </lineage>
</organism>
<accession>A0ABX6T0V2</accession>
<feature type="chain" id="PRO_5045383589" evidence="1">
    <location>
        <begin position="22"/>
        <end position="170"/>
    </location>
</feature>
<dbReference type="RefSeq" id="WP_187714624.1">
    <property type="nucleotide sequence ID" value="NZ_BAABJC010000001.1"/>
</dbReference>